<keyword evidence="4 9" id="KW-0460">Magnesium</keyword>
<accession>A0A3S1CGR8</accession>
<evidence type="ECO:0000256" key="9">
    <source>
        <dbReference type="HAMAP-Rule" id="MF_00097"/>
    </source>
</evidence>
<keyword evidence="3 9" id="KW-0479">Metal-binding</keyword>
<comment type="pathway">
    <text evidence="1 9 11">Cofactor biosynthesis; thiamine diphosphate biosynthesis; thiamine phosphate from 4-amino-2-methyl-5-diphosphomethylpyrimidine and 4-methyl-5-(2-phosphoethyl)-thiazole: step 1/1.</text>
</comment>
<feature type="binding site" evidence="9">
    <location>
        <position position="78"/>
    </location>
    <ligand>
        <name>4-amino-2-methyl-5-(diphosphooxymethyl)pyrimidine</name>
        <dbReference type="ChEBI" id="CHEBI:57841"/>
    </ligand>
</feature>
<comment type="caution">
    <text evidence="9">Lacks conserved residue(s) required for the propagation of feature annotation.</text>
</comment>
<dbReference type="SUPFAM" id="SSF51391">
    <property type="entry name" value="Thiamin phosphate synthase"/>
    <property type="match status" value="1"/>
</dbReference>
<evidence type="ECO:0000256" key="3">
    <source>
        <dbReference type="ARBA" id="ARBA00022723"/>
    </source>
</evidence>
<evidence type="ECO:0000256" key="1">
    <source>
        <dbReference type="ARBA" id="ARBA00005165"/>
    </source>
</evidence>
<evidence type="ECO:0000313" key="13">
    <source>
        <dbReference type="EMBL" id="RUQ70239.1"/>
    </source>
</evidence>
<evidence type="ECO:0000313" key="14">
    <source>
        <dbReference type="Proteomes" id="UP000280346"/>
    </source>
</evidence>
<dbReference type="InterPro" id="IPR034291">
    <property type="entry name" value="TMP_synthase"/>
</dbReference>
<comment type="cofactor">
    <cofactor evidence="9">
        <name>Mg(2+)</name>
        <dbReference type="ChEBI" id="CHEBI:18420"/>
    </cofactor>
    <text evidence="9">Binds 1 Mg(2+) ion per subunit.</text>
</comment>
<proteinExistence type="inferred from homology"/>
<feature type="binding site" evidence="9">
    <location>
        <position position="117"/>
    </location>
    <ligand>
        <name>4-amino-2-methyl-5-(diphosphooxymethyl)pyrimidine</name>
        <dbReference type="ChEBI" id="CHEBI:57841"/>
    </ligand>
</feature>
<comment type="similarity">
    <text evidence="9 10">Belongs to the thiamine-phosphate synthase family.</text>
</comment>
<evidence type="ECO:0000256" key="10">
    <source>
        <dbReference type="RuleBase" id="RU003826"/>
    </source>
</evidence>
<evidence type="ECO:0000256" key="6">
    <source>
        <dbReference type="ARBA" id="ARBA00047334"/>
    </source>
</evidence>
<comment type="catalytic activity">
    <reaction evidence="7 9 10">
        <text>2-(2-carboxy-4-methylthiazol-5-yl)ethyl phosphate + 4-amino-2-methyl-5-(diphosphooxymethyl)pyrimidine + 2 H(+) = thiamine phosphate + CO2 + diphosphate</text>
        <dbReference type="Rhea" id="RHEA:47848"/>
        <dbReference type="ChEBI" id="CHEBI:15378"/>
        <dbReference type="ChEBI" id="CHEBI:16526"/>
        <dbReference type="ChEBI" id="CHEBI:33019"/>
        <dbReference type="ChEBI" id="CHEBI:37575"/>
        <dbReference type="ChEBI" id="CHEBI:57841"/>
        <dbReference type="ChEBI" id="CHEBI:62890"/>
        <dbReference type="EC" id="2.5.1.3"/>
    </reaction>
</comment>
<reference evidence="13 14" key="1">
    <citation type="submission" date="2018-12" db="EMBL/GenBank/DDBJ databases">
        <authorList>
            <person name="Yang Y."/>
        </authorList>
    </citation>
    <scope>NUCLEOTIDE SEQUENCE [LARGE SCALE GENOMIC DNA]</scope>
    <source>
        <strain evidence="13 14">GSF71</strain>
    </source>
</reference>
<comment type="catalytic activity">
    <reaction evidence="6 9 10">
        <text>4-methyl-5-(2-phosphooxyethyl)-thiazole + 4-amino-2-methyl-5-(diphosphooxymethyl)pyrimidine + H(+) = thiamine phosphate + diphosphate</text>
        <dbReference type="Rhea" id="RHEA:22328"/>
        <dbReference type="ChEBI" id="CHEBI:15378"/>
        <dbReference type="ChEBI" id="CHEBI:33019"/>
        <dbReference type="ChEBI" id="CHEBI:37575"/>
        <dbReference type="ChEBI" id="CHEBI:57841"/>
        <dbReference type="ChEBI" id="CHEBI:58296"/>
        <dbReference type="EC" id="2.5.1.3"/>
    </reaction>
</comment>
<feature type="binding site" evidence="9">
    <location>
        <position position="174"/>
    </location>
    <ligand>
        <name>2-[(2R,5Z)-2-carboxy-4-methylthiazol-5(2H)-ylidene]ethyl phosphate</name>
        <dbReference type="ChEBI" id="CHEBI:62899"/>
    </ligand>
</feature>
<dbReference type="EMBL" id="RZIJ01000010">
    <property type="protein sequence ID" value="RUQ70239.1"/>
    <property type="molecule type" value="Genomic_DNA"/>
</dbReference>
<dbReference type="HAMAP" id="MF_00097">
    <property type="entry name" value="TMP_synthase"/>
    <property type="match status" value="1"/>
</dbReference>
<dbReference type="UniPathway" id="UPA00060">
    <property type="reaction ID" value="UER00141"/>
</dbReference>
<comment type="function">
    <text evidence="9">Condenses 4-methyl-5-(beta-hydroxyethyl)thiazole monophosphate (THZ-P) and 2-methyl-4-amino-5-hydroxymethyl pyrimidine pyrophosphate (HMP-PP) to form thiamine monophosphate (TMP).</text>
</comment>
<evidence type="ECO:0000256" key="7">
    <source>
        <dbReference type="ARBA" id="ARBA00047851"/>
    </source>
</evidence>
<dbReference type="CDD" id="cd00564">
    <property type="entry name" value="TMP_TenI"/>
    <property type="match status" value="1"/>
</dbReference>
<evidence type="ECO:0000256" key="5">
    <source>
        <dbReference type="ARBA" id="ARBA00022977"/>
    </source>
</evidence>
<name>A0A3S1CGR8_9PROT</name>
<dbReference type="InterPro" id="IPR036206">
    <property type="entry name" value="ThiamineP_synth_sf"/>
</dbReference>
<gene>
    <name evidence="9 13" type="primary">thiE</name>
    <name evidence="13" type="ORF">EJ913_14685</name>
</gene>
<dbReference type="OrthoDB" id="7159061at2"/>
<feature type="binding site" evidence="9">
    <location>
        <position position="147"/>
    </location>
    <ligand>
        <name>4-amino-2-methyl-5-(diphosphooxymethyl)pyrimidine</name>
        <dbReference type="ChEBI" id="CHEBI:57841"/>
    </ligand>
</feature>
<comment type="caution">
    <text evidence="13">The sequence shown here is derived from an EMBL/GenBank/DDBJ whole genome shotgun (WGS) entry which is preliminary data.</text>
</comment>
<evidence type="ECO:0000256" key="4">
    <source>
        <dbReference type="ARBA" id="ARBA00022842"/>
    </source>
</evidence>
<feature type="binding site" evidence="9">
    <location>
        <position position="79"/>
    </location>
    <ligand>
        <name>Mg(2+)</name>
        <dbReference type="ChEBI" id="CHEBI:18420"/>
    </ligand>
</feature>
<protein>
    <recommendedName>
        <fullName evidence="9">Thiamine-phosphate synthase</fullName>
        <shortName evidence="9">TP synthase</shortName>
        <shortName evidence="9">TPS</shortName>
        <ecNumber evidence="9">2.5.1.3</ecNumber>
    </recommendedName>
    <alternativeName>
        <fullName evidence="9">Thiamine-phosphate pyrophosphorylase</fullName>
        <shortName evidence="9">TMP pyrophosphorylase</shortName>
        <shortName evidence="9">TMP-PPase</shortName>
    </alternativeName>
</protein>
<dbReference type="NCBIfam" id="TIGR00693">
    <property type="entry name" value="thiE"/>
    <property type="match status" value="1"/>
</dbReference>
<feature type="domain" description="Thiamine phosphate synthase/TenI" evidence="12">
    <location>
        <begin position="16"/>
        <end position="197"/>
    </location>
</feature>
<evidence type="ECO:0000256" key="8">
    <source>
        <dbReference type="ARBA" id="ARBA00047883"/>
    </source>
</evidence>
<dbReference type="Gene3D" id="3.20.20.70">
    <property type="entry name" value="Aldolase class I"/>
    <property type="match status" value="1"/>
</dbReference>
<dbReference type="GO" id="GO:0009229">
    <property type="term" value="P:thiamine diphosphate biosynthetic process"/>
    <property type="evidence" value="ECO:0007669"/>
    <property type="project" value="UniProtKB-UniRule"/>
</dbReference>
<dbReference type="Pfam" id="PF02581">
    <property type="entry name" value="TMP-TENI"/>
    <property type="match status" value="1"/>
</dbReference>
<comment type="catalytic activity">
    <reaction evidence="8 9 10">
        <text>2-[(2R,5Z)-2-carboxy-4-methylthiazol-5(2H)-ylidene]ethyl phosphate + 4-amino-2-methyl-5-(diphosphooxymethyl)pyrimidine + 2 H(+) = thiamine phosphate + CO2 + diphosphate</text>
        <dbReference type="Rhea" id="RHEA:47844"/>
        <dbReference type="ChEBI" id="CHEBI:15378"/>
        <dbReference type="ChEBI" id="CHEBI:16526"/>
        <dbReference type="ChEBI" id="CHEBI:33019"/>
        <dbReference type="ChEBI" id="CHEBI:37575"/>
        <dbReference type="ChEBI" id="CHEBI:57841"/>
        <dbReference type="ChEBI" id="CHEBI:62899"/>
        <dbReference type="EC" id="2.5.1.3"/>
    </reaction>
</comment>
<keyword evidence="5 9" id="KW-0784">Thiamine biosynthesis</keyword>
<dbReference type="Proteomes" id="UP000280346">
    <property type="component" value="Unassembled WGS sequence"/>
</dbReference>
<dbReference type="AlphaFoldDB" id="A0A3S1CGR8"/>
<dbReference type="GO" id="GO:0000287">
    <property type="term" value="F:magnesium ion binding"/>
    <property type="evidence" value="ECO:0007669"/>
    <property type="project" value="UniProtKB-UniRule"/>
</dbReference>
<evidence type="ECO:0000256" key="2">
    <source>
        <dbReference type="ARBA" id="ARBA00022679"/>
    </source>
</evidence>
<organism evidence="13 14">
    <name type="scientific">Azospirillum doebereinerae</name>
    <dbReference type="NCBI Taxonomy" id="92933"/>
    <lineage>
        <taxon>Bacteria</taxon>
        <taxon>Pseudomonadati</taxon>
        <taxon>Pseudomonadota</taxon>
        <taxon>Alphaproteobacteria</taxon>
        <taxon>Rhodospirillales</taxon>
        <taxon>Azospirillaceae</taxon>
        <taxon>Azospirillum</taxon>
    </lineage>
</organism>
<sequence>MAKGKPSQAEPSACRLYLVTPPALVPAAFAPLLVEALDAGDVACVQLRLKDCSDDEIRRACDALRPIAQEREVAFILNDHPRLAREMGCDGVHVGQGDTPYRDARKIMGNDAIVGVTCHDSRHLAMVAAEDGADYVAFGAFFPTDTKLTEHHAAPELLNWWSELMEVPCVAIGGITAANCAPLVSAGADFLAVVNAVWGHPGGPGAGVKALNAAIAAAPSDWVIDTASDAATIAADDATSTPDGSDAG</sequence>
<feature type="binding site" evidence="9">
    <location>
        <begin position="144"/>
        <end position="146"/>
    </location>
    <ligand>
        <name>2-[(2R,5Z)-2-carboxy-4-methylthiazol-5(2H)-ylidene]ethyl phosphate</name>
        <dbReference type="ChEBI" id="CHEBI:62899"/>
    </ligand>
</feature>
<keyword evidence="2 9" id="KW-0808">Transferase</keyword>
<dbReference type="EC" id="2.5.1.3" evidence="9"/>
<dbReference type="GO" id="GO:0005737">
    <property type="term" value="C:cytoplasm"/>
    <property type="evidence" value="ECO:0007669"/>
    <property type="project" value="TreeGrafter"/>
</dbReference>
<keyword evidence="14" id="KW-1185">Reference proteome</keyword>
<dbReference type="InterPro" id="IPR022998">
    <property type="entry name" value="ThiamineP_synth_TenI"/>
</dbReference>
<evidence type="ECO:0000256" key="11">
    <source>
        <dbReference type="RuleBase" id="RU004253"/>
    </source>
</evidence>
<dbReference type="PANTHER" id="PTHR20857">
    <property type="entry name" value="THIAMINE-PHOSPHATE PYROPHOSPHORYLASE"/>
    <property type="match status" value="1"/>
</dbReference>
<dbReference type="InterPro" id="IPR013785">
    <property type="entry name" value="Aldolase_TIM"/>
</dbReference>
<feature type="binding site" evidence="9">
    <location>
        <position position="98"/>
    </location>
    <ligand>
        <name>Mg(2+)</name>
        <dbReference type="ChEBI" id="CHEBI:18420"/>
    </ligand>
</feature>
<dbReference type="GO" id="GO:0004789">
    <property type="term" value="F:thiamine-phosphate diphosphorylase activity"/>
    <property type="evidence" value="ECO:0007669"/>
    <property type="project" value="UniProtKB-UniRule"/>
</dbReference>
<dbReference type="PANTHER" id="PTHR20857:SF15">
    <property type="entry name" value="THIAMINE-PHOSPHATE SYNTHASE"/>
    <property type="match status" value="1"/>
</dbReference>
<evidence type="ECO:0000259" key="12">
    <source>
        <dbReference type="Pfam" id="PF02581"/>
    </source>
</evidence>
<dbReference type="RefSeq" id="WP_126999100.1">
    <property type="nucleotide sequence ID" value="NZ_CP173190.1"/>
</dbReference>
<feature type="binding site" evidence="9">
    <location>
        <begin position="46"/>
        <end position="50"/>
    </location>
    <ligand>
        <name>4-amino-2-methyl-5-(diphosphooxymethyl)pyrimidine</name>
        <dbReference type="ChEBI" id="CHEBI:57841"/>
    </ligand>
</feature>
<dbReference type="GO" id="GO:0009228">
    <property type="term" value="P:thiamine biosynthetic process"/>
    <property type="evidence" value="ECO:0007669"/>
    <property type="project" value="UniProtKB-KW"/>
</dbReference>